<dbReference type="RefSeq" id="XP_046018957.1">
    <property type="nucleotide sequence ID" value="XM_046152404.1"/>
</dbReference>
<feature type="region of interest" description="Disordered" evidence="1">
    <location>
        <begin position="200"/>
        <end position="223"/>
    </location>
</feature>
<sequence length="249" mass="28075">MYISPEYPKPQAPLLAQTTQICTTTSSQKRKMHTITLRSATALITTFFALFPGPAQANFDIYRTQIYWGNRPSISWQFWEAEAPNDCNKLIAQGLRDDISGKDPLDVLWSVSCQGSGCAESTPPGDIDVLKLKLSPNPLLYWTLYKDRNWSMIGQDGNSYGDCMVFPHGDVDCWYGPYHIRSRRKFRCLTRFTADNINKGTMPSKRAEIEGEPQGQEQEQRGRSLTFEELIAKQFGTSPSGLVPKAYTA</sequence>
<evidence type="ECO:0000313" key="2">
    <source>
        <dbReference type="EMBL" id="KAH7040902.1"/>
    </source>
</evidence>
<reference evidence="2" key="1">
    <citation type="journal article" date="2021" name="Nat. Commun.">
        <title>Genetic determinants of endophytism in the Arabidopsis root mycobiome.</title>
        <authorList>
            <person name="Mesny F."/>
            <person name="Miyauchi S."/>
            <person name="Thiergart T."/>
            <person name="Pickel B."/>
            <person name="Atanasova L."/>
            <person name="Karlsson M."/>
            <person name="Huettel B."/>
            <person name="Barry K.W."/>
            <person name="Haridas S."/>
            <person name="Chen C."/>
            <person name="Bauer D."/>
            <person name="Andreopoulos W."/>
            <person name="Pangilinan J."/>
            <person name="LaButti K."/>
            <person name="Riley R."/>
            <person name="Lipzen A."/>
            <person name="Clum A."/>
            <person name="Drula E."/>
            <person name="Henrissat B."/>
            <person name="Kohler A."/>
            <person name="Grigoriev I.V."/>
            <person name="Martin F.M."/>
            <person name="Hacquard S."/>
        </authorList>
    </citation>
    <scope>NUCLEOTIDE SEQUENCE</scope>
    <source>
        <strain evidence="2">MPI-CAGE-CH-0230</strain>
    </source>
</reference>
<comment type="caution">
    <text evidence="2">The sequence shown here is derived from an EMBL/GenBank/DDBJ whole genome shotgun (WGS) entry which is preliminary data.</text>
</comment>
<evidence type="ECO:0000256" key="1">
    <source>
        <dbReference type="SAM" id="MobiDB-lite"/>
    </source>
</evidence>
<dbReference type="Proteomes" id="UP000756346">
    <property type="component" value="Unassembled WGS sequence"/>
</dbReference>
<dbReference type="OrthoDB" id="3770142at2759"/>
<name>A0A9P9BWL1_9PEZI</name>
<accession>A0A9P9BWL1</accession>
<gene>
    <name evidence="2" type="ORF">B0I36DRAFT_311727</name>
</gene>
<evidence type="ECO:0000313" key="3">
    <source>
        <dbReference type="Proteomes" id="UP000756346"/>
    </source>
</evidence>
<dbReference type="EMBL" id="JAGTJQ010000001">
    <property type="protein sequence ID" value="KAH7040902.1"/>
    <property type="molecule type" value="Genomic_DNA"/>
</dbReference>
<dbReference type="GeneID" id="70181950"/>
<keyword evidence="3" id="KW-1185">Reference proteome</keyword>
<organism evidence="2 3">
    <name type="scientific">Microdochium trichocladiopsis</name>
    <dbReference type="NCBI Taxonomy" id="1682393"/>
    <lineage>
        <taxon>Eukaryota</taxon>
        <taxon>Fungi</taxon>
        <taxon>Dikarya</taxon>
        <taxon>Ascomycota</taxon>
        <taxon>Pezizomycotina</taxon>
        <taxon>Sordariomycetes</taxon>
        <taxon>Xylariomycetidae</taxon>
        <taxon>Xylariales</taxon>
        <taxon>Microdochiaceae</taxon>
        <taxon>Microdochium</taxon>
    </lineage>
</organism>
<proteinExistence type="predicted"/>
<dbReference type="AlphaFoldDB" id="A0A9P9BWL1"/>
<protein>
    <submittedName>
        <fullName evidence="2">Uncharacterized protein</fullName>
    </submittedName>
</protein>